<reference evidence="1" key="1">
    <citation type="submission" date="2013-07" db="EMBL/GenBank/DDBJ databases">
        <title>Sub-species coevolution in mutualistic symbiosis.</title>
        <authorList>
            <person name="Murfin K."/>
            <person name="Klassen J."/>
            <person name="Lee M."/>
            <person name="Forst S."/>
            <person name="Stock P."/>
            <person name="Goodrich-Blair H."/>
        </authorList>
    </citation>
    <scope>NUCLEOTIDE SEQUENCE [LARGE SCALE GENOMIC DNA]</scope>
    <source>
        <strain evidence="1">Puntauvense</strain>
    </source>
</reference>
<name>A0A077NG21_XENBV</name>
<dbReference type="RefSeq" id="WP_038196174.1">
    <property type="nucleotide sequence ID" value="NZ_CAWLWN010000234.1"/>
</dbReference>
<sequence length="202" mass="22870">MGQYRHTISNIIAMPSDVLLQKTVEVSFHQEKRFHYFLDTPKHKPGGRLNIIGHASPVGSPILFAGACAYNFGMNLNVFCQTINALLTDIKNRGQNIQCVRIIACHSGANGLAQALANHINMPVKGSLGGTRVYPTMQFRSMPNINRHFIDKTDRGGHYYSEEEERQLRHDPAYGLYKWYYPQSSNPDSEFDEFASQRVLSH</sequence>
<accession>A0A077NG21</accession>
<protein>
    <submittedName>
        <fullName evidence="1">Uncharacterized protein</fullName>
    </submittedName>
</protein>
<dbReference type="EMBL" id="CBSW010000197">
    <property type="protein sequence ID" value="CDG97719.1"/>
    <property type="molecule type" value="Genomic_DNA"/>
</dbReference>
<gene>
    <name evidence="1" type="ORF">XBP1_2760005</name>
</gene>
<proteinExistence type="predicted"/>
<evidence type="ECO:0000313" key="1">
    <source>
        <dbReference type="EMBL" id="CDG97719.1"/>
    </source>
</evidence>
<dbReference type="AlphaFoldDB" id="A0A077NG21"/>
<dbReference type="Proteomes" id="UP000028511">
    <property type="component" value="Unassembled WGS sequence"/>
</dbReference>
<organism evidence="1">
    <name type="scientific">Xenorhabdus bovienii str. puntauvense</name>
    <dbReference type="NCBI Taxonomy" id="1398201"/>
    <lineage>
        <taxon>Bacteria</taxon>
        <taxon>Pseudomonadati</taxon>
        <taxon>Pseudomonadota</taxon>
        <taxon>Gammaproteobacteria</taxon>
        <taxon>Enterobacterales</taxon>
        <taxon>Morganellaceae</taxon>
        <taxon>Xenorhabdus</taxon>
    </lineage>
</organism>
<dbReference type="HOGENOM" id="CLU_1146831_0_0_6"/>
<comment type="caution">
    <text evidence="1">The sequence shown here is derived from an EMBL/GenBank/DDBJ whole genome shotgun (WGS) entry which is preliminary data.</text>
</comment>